<feature type="region of interest" description="Disordered" evidence="1">
    <location>
        <begin position="33"/>
        <end position="53"/>
    </location>
</feature>
<evidence type="ECO:0000259" key="2">
    <source>
        <dbReference type="Pfam" id="PF00685"/>
    </source>
</evidence>
<evidence type="ECO:0000313" key="3">
    <source>
        <dbReference type="EMBL" id="JAT16427.1"/>
    </source>
</evidence>
<dbReference type="GO" id="GO:0008146">
    <property type="term" value="F:sulfotransferase activity"/>
    <property type="evidence" value="ECO:0007669"/>
    <property type="project" value="InterPro"/>
</dbReference>
<dbReference type="Gene3D" id="3.40.50.300">
    <property type="entry name" value="P-loop containing nucleotide triphosphate hydrolases"/>
    <property type="match status" value="1"/>
</dbReference>
<gene>
    <name evidence="3" type="ORF">g.13920</name>
</gene>
<dbReference type="InterPro" id="IPR027417">
    <property type="entry name" value="P-loop_NTPase"/>
</dbReference>
<dbReference type="AlphaFoldDB" id="A0A1B6KYA6"/>
<proteinExistence type="predicted"/>
<feature type="domain" description="Sulfotransferase" evidence="2">
    <location>
        <begin position="1"/>
        <end position="95"/>
    </location>
</feature>
<protein>
    <recommendedName>
        <fullName evidence="2">Sulfotransferase domain-containing protein</fullName>
    </recommendedName>
</protein>
<evidence type="ECO:0000256" key="1">
    <source>
        <dbReference type="SAM" id="MobiDB-lite"/>
    </source>
</evidence>
<dbReference type="Pfam" id="PF00685">
    <property type="entry name" value="Sulfotransfer_1"/>
    <property type="match status" value="1"/>
</dbReference>
<feature type="compositionally biased region" description="Basic and acidic residues" evidence="1">
    <location>
        <begin position="33"/>
        <end position="46"/>
    </location>
</feature>
<organism evidence="3">
    <name type="scientific">Graphocephala atropunctata</name>
    <dbReference type="NCBI Taxonomy" id="36148"/>
    <lineage>
        <taxon>Eukaryota</taxon>
        <taxon>Metazoa</taxon>
        <taxon>Ecdysozoa</taxon>
        <taxon>Arthropoda</taxon>
        <taxon>Hexapoda</taxon>
        <taxon>Insecta</taxon>
        <taxon>Pterygota</taxon>
        <taxon>Neoptera</taxon>
        <taxon>Paraneoptera</taxon>
        <taxon>Hemiptera</taxon>
        <taxon>Auchenorrhyncha</taxon>
        <taxon>Membracoidea</taxon>
        <taxon>Cicadellidae</taxon>
        <taxon>Cicadellinae</taxon>
        <taxon>Cicadellini</taxon>
        <taxon>Graphocephala</taxon>
    </lineage>
</organism>
<reference evidence="3" key="1">
    <citation type="submission" date="2015-11" db="EMBL/GenBank/DDBJ databases">
        <title>De novo transcriptome assembly of four potential Pierce s Disease insect vectors from Arizona vineyards.</title>
        <authorList>
            <person name="Tassone E.E."/>
        </authorList>
    </citation>
    <scope>NUCLEOTIDE SEQUENCE</scope>
</reference>
<sequence length="104" mass="11473">MTQNLPAVIKRTAAFLGVTLESGAETKLLDHLQYDRPKNKDEKKEGVGVGEGEGAEVEDRLNLLSLGKAGCWRQSMTPACAEKFDKWTKEKLAGTDFSNVFMII</sequence>
<name>A0A1B6KYA6_9HEMI</name>
<dbReference type="InterPro" id="IPR000863">
    <property type="entry name" value="Sulfotransferase_dom"/>
</dbReference>
<accession>A0A1B6KYA6</accession>
<dbReference type="EMBL" id="GEBQ01023550">
    <property type="protein sequence ID" value="JAT16427.1"/>
    <property type="molecule type" value="Transcribed_RNA"/>
</dbReference>
<dbReference type="SUPFAM" id="SSF52540">
    <property type="entry name" value="P-loop containing nucleoside triphosphate hydrolases"/>
    <property type="match status" value="1"/>
</dbReference>